<evidence type="ECO:0000256" key="2">
    <source>
        <dbReference type="SAM" id="Phobius"/>
    </source>
</evidence>
<dbReference type="AlphaFoldDB" id="U5W285"/>
<dbReference type="STRING" id="1246995.AFR_25420"/>
<dbReference type="Proteomes" id="UP000017746">
    <property type="component" value="Chromosome"/>
</dbReference>
<keyword evidence="5" id="KW-1185">Reference proteome</keyword>
<reference evidence="4 5" key="1">
    <citation type="journal article" date="2014" name="J. Biotechnol.">
        <title>Complete genome sequence of the actinobacterium Actinoplanes friuliensis HAG 010964, producer of the lipopeptide antibiotic friulimycin.</title>
        <authorList>
            <person name="Ruckert C."/>
            <person name="Szczepanowski R."/>
            <person name="Albersmeier A."/>
            <person name="Goesmann A."/>
            <person name="Fischer N."/>
            <person name="Steinkamper A."/>
            <person name="Puhler A."/>
            <person name="Biener R."/>
            <person name="Schwartz D."/>
            <person name="Kalinowski J."/>
        </authorList>
    </citation>
    <scope>NUCLEOTIDE SEQUENCE [LARGE SCALE GENOMIC DNA]</scope>
    <source>
        <strain evidence="4 5">DSM 7358</strain>
    </source>
</reference>
<dbReference type="HOGENOM" id="CLU_1021695_0_0_11"/>
<feature type="region of interest" description="Disordered" evidence="1">
    <location>
        <begin position="272"/>
        <end position="308"/>
    </location>
</feature>
<feature type="compositionally biased region" description="Polar residues" evidence="1">
    <location>
        <begin position="1"/>
        <end position="10"/>
    </location>
</feature>
<dbReference type="InterPro" id="IPR038507">
    <property type="entry name" value="YcnI-like_sf"/>
</dbReference>
<evidence type="ECO:0000313" key="5">
    <source>
        <dbReference type="Proteomes" id="UP000017746"/>
    </source>
</evidence>
<keyword evidence="2" id="KW-0472">Membrane</keyword>
<evidence type="ECO:0000256" key="1">
    <source>
        <dbReference type="SAM" id="MobiDB-lite"/>
    </source>
</evidence>
<accession>U5W285</accession>
<dbReference type="KEGG" id="afs:AFR_25420"/>
<name>U5W285_9ACTN</name>
<sequence length="308" mass="31458">MSLSIATSRMPTIMPNPPKESSQRLNHSAASTELPVVRHLEKHRRAGVLAAAVATGVLCAASPAAADVTVSPPTAPQGSGTNVTFRVTNTAQSAITRVKLVLPADQPVAEVYPLSVDNWAPQIVQRDLDKPLTSIHGGQPVTETASAIVWIAMPGKSLAPGKSADLAVALGPLPVETTQMSFAVEPTYADPAKGAAMPPAQLALTPAVPGQEGAAHGGHSGTGTSGTSDADAALFAALLDENDGPGFWTIAGWVVAALAAAAGVIAVLRSRRRNEPAASDDSSEDPPKELVGAAPRVTSWSYKDGPAE</sequence>
<evidence type="ECO:0000313" key="4">
    <source>
        <dbReference type="EMBL" id="AGZ43348.1"/>
    </source>
</evidence>
<feature type="compositionally biased region" description="Polar residues" evidence="1">
    <location>
        <begin position="19"/>
        <end position="30"/>
    </location>
</feature>
<keyword evidence="2" id="KW-0812">Transmembrane</keyword>
<gene>
    <name evidence="4" type="ORF">AFR_25420</name>
</gene>
<dbReference type="EMBL" id="CP006272">
    <property type="protein sequence ID" value="AGZ43348.1"/>
    <property type="molecule type" value="Genomic_DNA"/>
</dbReference>
<feature type="transmembrane region" description="Helical" evidence="2">
    <location>
        <begin position="247"/>
        <end position="268"/>
    </location>
</feature>
<feature type="domain" description="YncI copper-binding" evidence="3">
    <location>
        <begin position="68"/>
        <end position="190"/>
    </location>
</feature>
<protein>
    <recommendedName>
        <fullName evidence="3">YncI copper-binding domain-containing protein</fullName>
    </recommendedName>
</protein>
<dbReference type="Pfam" id="PF07987">
    <property type="entry name" value="DUF1775"/>
    <property type="match status" value="1"/>
</dbReference>
<proteinExistence type="predicted"/>
<dbReference type="eggNOG" id="COG4549">
    <property type="taxonomic scope" value="Bacteria"/>
</dbReference>
<keyword evidence="2" id="KW-1133">Transmembrane helix</keyword>
<dbReference type="Gene3D" id="2.60.40.2230">
    <property type="entry name" value="Uncharacterised protein YcnI-like PF07987, DUF1775"/>
    <property type="match status" value="1"/>
</dbReference>
<dbReference type="PATRIC" id="fig|1246995.3.peg.5150"/>
<feature type="region of interest" description="Disordered" evidence="1">
    <location>
        <begin position="1"/>
        <end position="30"/>
    </location>
</feature>
<evidence type="ECO:0000259" key="3">
    <source>
        <dbReference type="Pfam" id="PF07987"/>
    </source>
</evidence>
<dbReference type="InterPro" id="IPR012533">
    <property type="entry name" value="YcnI-copper_dom"/>
</dbReference>
<organism evidence="4 5">
    <name type="scientific">Actinoplanes friuliensis DSM 7358</name>
    <dbReference type="NCBI Taxonomy" id="1246995"/>
    <lineage>
        <taxon>Bacteria</taxon>
        <taxon>Bacillati</taxon>
        <taxon>Actinomycetota</taxon>
        <taxon>Actinomycetes</taxon>
        <taxon>Micromonosporales</taxon>
        <taxon>Micromonosporaceae</taxon>
        <taxon>Actinoplanes</taxon>
    </lineage>
</organism>